<keyword evidence="7" id="KW-0503">Monooxygenase</keyword>
<evidence type="ECO:0000256" key="2">
    <source>
        <dbReference type="ARBA" id="ARBA00010617"/>
    </source>
</evidence>
<dbReference type="InterPro" id="IPR002402">
    <property type="entry name" value="Cyt_P450_E_grp-II"/>
</dbReference>
<keyword evidence="9" id="KW-1185">Reference proteome</keyword>
<keyword evidence="5" id="KW-0560">Oxidoreductase</keyword>
<dbReference type="Gene3D" id="1.10.630.10">
    <property type="entry name" value="Cytochrome P450"/>
    <property type="match status" value="1"/>
</dbReference>
<dbReference type="InterPro" id="IPR001128">
    <property type="entry name" value="Cyt_P450"/>
</dbReference>
<dbReference type="InterPro" id="IPR036396">
    <property type="entry name" value="Cyt_P450_sf"/>
</dbReference>
<evidence type="ECO:0000256" key="4">
    <source>
        <dbReference type="ARBA" id="ARBA00022723"/>
    </source>
</evidence>
<evidence type="ECO:0000313" key="8">
    <source>
        <dbReference type="EMBL" id="KAG8174242.1"/>
    </source>
</evidence>
<evidence type="ECO:0000256" key="1">
    <source>
        <dbReference type="ARBA" id="ARBA00001971"/>
    </source>
</evidence>
<dbReference type="GO" id="GO:0016705">
    <property type="term" value="F:oxidoreductase activity, acting on paired donors, with incorporation or reduction of molecular oxygen"/>
    <property type="evidence" value="ECO:0007669"/>
    <property type="project" value="InterPro"/>
</dbReference>
<gene>
    <name evidence="8" type="ORF">JTE90_025807</name>
</gene>
<comment type="cofactor">
    <cofactor evidence="1">
        <name>heme</name>
        <dbReference type="ChEBI" id="CHEBI:30413"/>
    </cofactor>
</comment>
<sequence>MKGDENWKRIRTIVTPTFTRMLGIFKECSKILVLNFKNIAKEGKHVDAKGLYAAFSMDVIASSAFSTKIDSHSESNNQFVTTTKQVFSKEQRWRFLLWCES</sequence>
<dbReference type="AlphaFoldDB" id="A0AAV6TRR0"/>
<evidence type="ECO:0000313" key="9">
    <source>
        <dbReference type="Proteomes" id="UP000827092"/>
    </source>
</evidence>
<dbReference type="PANTHER" id="PTHR24302">
    <property type="entry name" value="CYTOCHROME P450 FAMILY 3"/>
    <property type="match status" value="1"/>
</dbReference>
<name>A0AAV6TRR0_9ARAC</name>
<dbReference type="PANTHER" id="PTHR24302:SF15">
    <property type="entry name" value="FATTY-ACID PEROXYGENASE"/>
    <property type="match status" value="1"/>
</dbReference>
<accession>A0AAV6TRR0</accession>
<evidence type="ECO:0000256" key="5">
    <source>
        <dbReference type="ARBA" id="ARBA00023002"/>
    </source>
</evidence>
<evidence type="ECO:0000256" key="3">
    <source>
        <dbReference type="ARBA" id="ARBA00022617"/>
    </source>
</evidence>
<reference evidence="8 9" key="1">
    <citation type="journal article" date="2022" name="Nat. Ecol. Evol.">
        <title>A masculinizing supergene underlies an exaggerated male reproductive morph in a spider.</title>
        <authorList>
            <person name="Hendrickx F."/>
            <person name="De Corte Z."/>
            <person name="Sonet G."/>
            <person name="Van Belleghem S.M."/>
            <person name="Kostlbacher S."/>
            <person name="Vangestel C."/>
        </authorList>
    </citation>
    <scope>NUCLEOTIDE SEQUENCE [LARGE SCALE GENOMIC DNA]</scope>
    <source>
        <strain evidence="8">W744_W776</strain>
    </source>
</reference>
<comment type="similarity">
    <text evidence="2">Belongs to the cytochrome P450 family.</text>
</comment>
<evidence type="ECO:0008006" key="10">
    <source>
        <dbReference type="Google" id="ProtNLM"/>
    </source>
</evidence>
<dbReference type="EMBL" id="JAFNEN010001275">
    <property type="protein sequence ID" value="KAG8174242.1"/>
    <property type="molecule type" value="Genomic_DNA"/>
</dbReference>
<dbReference type="SUPFAM" id="SSF48264">
    <property type="entry name" value="Cytochrome P450"/>
    <property type="match status" value="1"/>
</dbReference>
<dbReference type="Pfam" id="PF00067">
    <property type="entry name" value="p450"/>
    <property type="match status" value="1"/>
</dbReference>
<dbReference type="InterPro" id="IPR050705">
    <property type="entry name" value="Cytochrome_P450_3A"/>
</dbReference>
<dbReference type="Proteomes" id="UP000827092">
    <property type="component" value="Unassembled WGS sequence"/>
</dbReference>
<dbReference type="GO" id="GO:0020037">
    <property type="term" value="F:heme binding"/>
    <property type="evidence" value="ECO:0007669"/>
    <property type="project" value="InterPro"/>
</dbReference>
<keyword evidence="3" id="KW-0349">Heme</keyword>
<keyword evidence="6" id="KW-0408">Iron</keyword>
<evidence type="ECO:0000256" key="7">
    <source>
        <dbReference type="ARBA" id="ARBA00023033"/>
    </source>
</evidence>
<organism evidence="8 9">
    <name type="scientific">Oedothorax gibbosus</name>
    <dbReference type="NCBI Taxonomy" id="931172"/>
    <lineage>
        <taxon>Eukaryota</taxon>
        <taxon>Metazoa</taxon>
        <taxon>Ecdysozoa</taxon>
        <taxon>Arthropoda</taxon>
        <taxon>Chelicerata</taxon>
        <taxon>Arachnida</taxon>
        <taxon>Araneae</taxon>
        <taxon>Araneomorphae</taxon>
        <taxon>Entelegynae</taxon>
        <taxon>Araneoidea</taxon>
        <taxon>Linyphiidae</taxon>
        <taxon>Erigoninae</taxon>
        <taxon>Oedothorax</taxon>
    </lineage>
</organism>
<dbReference type="PRINTS" id="PR00464">
    <property type="entry name" value="EP450II"/>
</dbReference>
<protein>
    <recommendedName>
        <fullName evidence="10">Cytochrome P450</fullName>
    </recommendedName>
</protein>
<evidence type="ECO:0000256" key="6">
    <source>
        <dbReference type="ARBA" id="ARBA00023004"/>
    </source>
</evidence>
<keyword evidence="4" id="KW-0479">Metal-binding</keyword>
<proteinExistence type="inferred from homology"/>
<dbReference type="GO" id="GO:0005506">
    <property type="term" value="F:iron ion binding"/>
    <property type="evidence" value="ECO:0007669"/>
    <property type="project" value="InterPro"/>
</dbReference>
<dbReference type="GO" id="GO:0008395">
    <property type="term" value="F:steroid hydroxylase activity"/>
    <property type="evidence" value="ECO:0007669"/>
    <property type="project" value="TreeGrafter"/>
</dbReference>
<comment type="caution">
    <text evidence="8">The sequence shown here is derived from an EMBL/GenBank/DDBJ whole genome shotgun (WGS) entry which is preliminary data.</text>
</comment>